<dbReference type="Gene3D" id="3.90.1720.10">
    <property type="entry name" value="endopeptidase domain like (from Nostoc punctiforme)"/>
    <property type="match status" value="1"/>
</dbReference>
<evidence type="ECO:0000313" key="1">
    <source>
        <dbReference type="EMBL" id="SMH49094.1"/>
    </source>
</evidence>
<keyword evidence="2" id="KW-1185">Reference proteome</keyword>
<dbReference type="InterPro" id="IPR038765">
    <property type="entry name" value="Papain-like_cys_pep_sf"/>
</dbReference>
<organism evidence="1 2">
    <name type="scientific">Mesorhizobium australicum</name>
    <dbReference type="NCBI Taxonomy" id="536018"/>
    <lineage>
        <taxon>Bacteria</taxon>
        <taxon>Pseudomonadati</taxon>
        <taxon>Pseudomonadota</taxon>
        <taxon>Alphaproteobacteria</taxon>
        <taxon>Hyphomicrobiales</taxon>
        <taxon>Phyllobacteriaceae</taxon>
        <taxon>Mesorhizobium</taxon>
    </lineage>
</organism>
<evidence type="ECO:0000313" key="2">
    <source>
        <dbReference type="Proteomes" id="UP000193083"/>
    </source>
</evidence>
<dbReference type="InterPro" id="IPR024453">
    <property type="entry name" value="Peptidase_C92"/>
</dbReference>
<gene>
    <name evidence="1" type="ORF">SAMN02982922_3849</name>
</gene>
<dbReference type="OrthoDB" id="195541at2"/>
<protein>
    <submittedName>
        <fullName evidence="1">Permuted papain-like amidase enzyme, YaeF/YiiX, C92 family</fullName>
    </submittedName>
</protein>
<dbReference type="PROSITE" id="PS51257">
    <property type="entry name" value="PROKAR_LIPOPROTEIN"/>
    <property type="match status" value="1"/>
</dbReference>
<dbReference type="RefSeq" id="WP_085465616.1">
    <property type="nucleotide sequence ID" value="NZ_FXBL01000004.1"/>
</dbReference>
<accession>A0A1X7PDB5</accession>
<dbReference type="Proteomes" id="UP000193083">
    <property type="component" value="Unassembled WGS sequence"/>
</dbReference>
<sequence>MKRNGIAAGKPALGLRVFALFLLVGLGACTTTARHKNEVGAYPPWLISIAEPAAPAIGMAISAVQWRHGRLNSGSSALDYLRARMRPLDVFLFSNKHRLSGHTGAGLFGHSAVYLGSERDLKALGLWNHPAIVPHHQAIREGRSVIESAQAHSTALAPVAHLADTDRVVLLRPQLARERKEAAIARLFALVGTRFDHHYRLDESGRLFCTELIELGIPELRLPRRETYGREVILPDDVALRAISGGGNLRFVAYLRADREGWESAGPADLGEDIKHSAAK</sequence>
<name>A0A1X7PDB5_9HYPH</name>
<reference evidence="1 2" key="1">
    <citation type="submission" date="2017-04" db="EMBL/GenBank/DDBJ databases">
        <authorList>
            <person name="Afonso C.L."/>
            <person name="Miller P.J."/>
            <person name="Scott M.A."/>
            <person name="Spackman E."/>
            <person name="Goraichik I."/>
            <person name="Dimitrov K.M."/>
            <person name="Suarez D.L."/>
            <person name="Swayne D.E."/>
        </authorList>
    </citation>
    <scope>NUCLEOTIDE SEQUENCE [LARGE SCALE GENOMIC DNA]</scope>
    <source>
        <strain evidence="1 2">B5P</strain>
    </source>
</reference>
<dbReference type="Pfam" id="PF05708">
    <property type="entry name" value="Peptidase_C92"/>
    <property type="match status" value="1"/>
</dbReference>
<dbReference type="EMBL" id="FXBL01000004">
    <property type="protein sequence ID" value="SMH49094.1"/>
    <property type="molecule type" value="Genomic_DNA"/>
</dbReference>
<proteinExistence type="predicted"/>
<dbReference type="SUPFAM" id="SSF54001">
    <property type="entry name" value="Cysteine proteinases"/>
    <property type="match status" value="1"/>
</dbReference>
<dbReference type="AlphaFoldDB" id="A0A1X7PDB5"/>